<accession>A0A9X1QQ05</accession>
<comment type="caution">
    <text evidence="1">The sequence shown here is derived from an EMBL/GenBank/DDBJ whole genome shotgun (WGS) entry which is preliminary data.</text>
</comment>
<dbReference type="RefSeq" id="WP_235067895.1">
    <property type="nucleotide sequence ID" value="NZ_JAKFGM010000002.1"/>
</dbReference>
<evidence type="ECO:0000313" key="1">
    <source>
        <dbReference type="EMBL" id="MCF2515359.1"/>
    </source>
</evidence>
<reference evidence="1" key="1">
    <citation type="submission" date="2022-01" db="EMBL/GenBank/DDBJ databases">
        <authorList>
            <person name="Jo J.-H."/>
            <person name="Im W.-T."/>
        </authorList>
    </citation>
    <scope>NUCLEOTIDE SEQUENCE</scope>
    <source>
        <strain evidence="1">G124</strain>
    </source>
</reference>
<protein>
    <submittedName>
        <fullName evidence="1">Uncharacterized protein</fullName>
    </submittedName>
</protein>
<sequence length="154" mass="17272">MIGGGLSVLASWLAQRVQSKSQWLIQEVRRRQDLYSEFVEAAACCFGDALLENEPDTARIANLYGEMGRMRLVSSEPVLKEANRIVHRILDTYNDANRSKTEVRDFLAHDSVDLFSDFGNACRTELIGLQPLRIGIEGPSMFRITPLPGERASD</sequence>
<evidence type="ECO:0000313" key="2">
    <source>
        <dbReference type="Proteomes" id="UP001139410"/>
    </source>
</evidence>
<name>A0A9X1QQ05_9SPHN</name>
<organism evidence="1 2">
    <name type="scientific">Sphingomonas cremea</name>
    <dbReference type="NCBI Taxonomy" id="2904799"/>
    <lineage>
        <taxon>Bacteria</taxon>
        <taxon>Pseudomonadati</taxon>
        <taxon>Pseudomonadota</taxon>
        <taxon>Alphaproteobacteria</taxon>
        <taxon>Sphingomonadales</taxon>
        <taxon>Sphingomonadaceae</taxon>
        <taxon>Sphingomonas</taxon>
    </lineage>
</organism>
<dbReference type="EMBL" id="JAKFGM010000002">
    <property type="protein sequence ID" value="MCF2515359.1"/>
    <property type="molecule type" value="Genomic_DNA"/>
</dbReference>
<dbReference type="Proteomes" id="UP001139410">
    <property type="component" value="Unassembled WGS sequence"/>
</dbReference>
<proteinExistence type="predicted"/>
<keyword evidence="2" id="KW-1185">Reference proteome</keyword>
<dbReference type="AlphaFoldDB" id="A0A9X1QQ05"/>
<gene>
    <name evidence="1" type="ORF">LVY65_09820</name>
</gene>